<evidence type="ECO:0000313" key="14">
    <source>
        <dbReference type="Proteomes" id="UP000823749"/>
    </source>
</evidence>
<keyword evidence="2" id="KW-0433">Leucine-rich repeat</keyword>
<dbReference type="InterPro" id="IPR001611">
    <property type="entry name" value="Leu-rich_rpt"/>
</dbReference>
<dbReference type="AlphaFoldDB" id="A0AAV6KH97"/>
<dbReference type="InterPro" id="IPR053213">
    <property type="entry name" value="RLP29"/>
</dbReference>
<keyword evidence="6" id="KW-0547">Nucleotide-binding</keyword>
<keyword evidence="4" id="KW-0732">Signal</keyword>
<comment type="caution">
    <text evidence="13">The sequence shown here is derived from an EMBL/GenBank/DDBJ whole genome shotgun (WGS) entry which is preliminary data.</text>
</comment>
<protein>
    <recommendedName>
        <fullName evidence="12">Leucine-rich repeat-containing N-terminal plant-type domain-containing protein</fullName>
    </recommendedName>
</protein>
<evidence type="ECO:0000256" key="10">
    <source>
        <dbReference type="ARBA" id="ARBA00023170"/>
    </source>
</evidence>
<dbReference type="Pfam" id="PF08263">
    <property type="entry name" value="LRRNT_2"/>
    <property type="match status" value="1"/>
</dbReference>
<feature type="domain" description="Leucine-rich repeat-containing N-terminal plant-type" evidence="12">
    <location>
        <begin position="51"/>
        <end position="89"/>
    </location>
</feature>
<gene>
    <name evidence="13" type="ORF">RHGRI_009929</name>
</gene>
<dbReference type="GO" id="GO:0016020">
    <property type="term" value="C:membrane"/>
    <property type="evidence" value="ECO:0007669"/>
    <property type="project" value="UniProtKB-SubCell"/>
</dbReference>
<evidence type="ECO:0000256" key="8">
    <source>
        <dbReference type="ARBA" id="ARBA00022989"/>
    </source>
</evidence>
<evidence type="ECO:0000256" key="11">
    <source>
        <dbReference type="ARBA" id="ARBA00023180"/>
    </source>
</evidence>
<evidence type="ECO:0000256" key="2">
    <source>
        <dbReference type="ARBA" id="ARBA00022614"/>
    </source>
</evidence>
<reference evidence="13" key="1">
    <citation type="submission" date="2020-08" db="EMBL/GenBank/DDBJ databases">
        <title>Plant Genome Project.</title>
        <authorList>
            <person name="Zhang R.-G."/>
        </authorList>
    </citation>
    <scope>NUCLEOTIDE SEQUENCE</scope>
    <source>
        <strain evidence="13">WSP0</strain>
        <tissue evidence="13">Leaf</tissue>
    </source>
</reference>
<dbReference type="Pfam" id="PF00560">
    <property type="entry name" value="LRR_1"/>
    <property type="match status" value="3"/>
</dbReference>
<organism evidence="13 14">
    <name type="scientific">Rhododendron griersonianum</name>
    <dbReference type="NCBI Taxonomy" id="479676"/>
    <lineage>
        <taxon>Eukaryota</taxon>
        <taxon>Viridiplantae</taxon>
        <taxon>Streptophyta</taxon>
        <taxon>Embryophyta</taxon>
        <taxon>Tracheophyta</taxon>
        <taxon>Spermatophyta</taxon>
        <taxon>Magnoliopsida</taxon>
        <taxon>eudicotyledons</taxon>
        <taxon>Gunneridae</taxon>
        <taxon>Pentapetalae</taxon>
        <taxon>asterids</taxon>
        <taxon>Ericales</taxon>
        <taxon>Ericaceae</taxon>
        <taxon>Ericoideae</taxon>
        <taxon>Rhodoreae</taxon>
        <taxon>Rhododendron</taxon>
    </lineage>
</organism>
<dbReference type="Proteomes" id="UP000823749">
    <property type="component" value="Chromosome 4"/>
</dbReference>
<dbReference type="FunFam" id="3.80.10.10:FF:000101">
    <property type="entry name" value="LRR receptor-like serine/threonine-protein kinase ERECTA"/>
    <property type="match status" value="1"/>
</dbReference>
<evidence type="ECO:0000313" key="13">
    <source>
        <dbReference type="EMBL" id="KAG5551675.1"/>
    </source>
</evidence>
<keyword evidence="5" id="KW-0677">Repeat</keyword>
<evidence type="ECO:0000256" key="5">
    <source>
        <dbReference type="ARBA" id="ARBA00022737"/>
    </source>
</evidence>
<dbReference type="PANTHER" id="PTHR48009:SF16">
    <property type="entry name" value="LEUCINE-RICH REPEAT-CONTAINING N-TERMINAL PLANT-TYPE DOMAIN-CONTAINING PROTEIN"/>
    <property type="match status" value="1"/>
</dbReference>
<evidence type="ECO:0000256" key="6">
    <source>
        <dbReference type="ARBA" id="ARBA00022741"/>
    </source>
</evidence>
<keyword evidence="9" id="KW-0472">Membrane</keyword>
<proteinExistence type="predicted"/>
<keyword evidence="14" id="KW-1185">Reference proteome</keyword>
<evidence type="ECO:0000256" key="1">
    <source>
        <dbReference type="ARBA" id="ARBA00004479"/>
    </source>
</evidence>
<keyword evidence="7" id="KW-0067">ATP-binding</keyword>
<keyword evidence="3" id="KW-0812">Transmembrane</keyword>
<dbReference type="GO" id="GO:0005524">
    <property type="term" value="F:ATP binding"/>
    <property type="evidence" value="ECO:0007669"/>
    <property type="project" value="UniProtKB-KW"/>
</dbReference>
<dbReference type="InterPro" id="IPR032675">
    <property type="entry name" value="LRR_dom_sf"/>
</dbReference>
<evidence type="ECO:0000259" key="12">
    <source>
        <dbReference type="Pfam" id="PF08263"/>
    </source>
</evidence>
<keyword evidence="10" id="KW-0675">Receptor</keyword>
<evidence type="ECO:0000256" key="7">
    <source>
        <dbReference type="ARBA" id="ARBA00022840"/>
    </source>
</evidence>
<evidence type="ECO:0000256" key="3">
    <source>
        <dbReference type="ARBA" id="ARBA00022692"/>
    </source>
</evidence>
<dbReference type="InterPro" id="IPR013210">
    <property type="entry name" value="LRR_N_plant-typ"/>
</dbReference>
<accession>A0AAV6KH97</accession>
<keyword evidence="11" id="KW-0325">Glycoprotein</keyword>
<dbReference type="PANTHER" id="PTHR48009">
    <property type="entry name" value="LEUCINE-RICH REPEAT (LRR) FAMILY PROTEIN"/>
    <property type="match status" value="1"/>
</dbReference>
<evidence type="ECO:0000256" key="9">
    <source>
        <dbReference type="ARBA" id="ARBA00023136"/>
    </source>
</evidence>
<evidence type="ECO:0000256" key="4">
    <source>
        <dbReference type="ARBA" id="ARBA00022729"/>
    </source>
</evidence>
<name>A0AAV6KH97_9ERIC</name>
<sequence length="285" mass="31339">MNLSLITKSLSIDLIALFLSLIPLLQIKALALDTKISSLSLTNTINVAGNETDFHALLAFKSNIFPEYQQALSSWNESLHFCHWEGVQCGRRHERVIFIDLTSKGLTGSLSTYIGNLSFLQGLSLKNNTFTGEIPTELGNLFRLKKLDLSYNGFEGKIPTSLSRCSNLRFLSVTSNKLVGEFPKELGYSMPRLKSLYVVSNNLTGGIPPSIGNLTSLVNFSAVDNPFGGSIPNALGRLKILRDISCRNRYSNFRNCYSTSEIGFEIAKTAFETAGAGFPTAKTEF</sequence>
<comment type="subcellular location">
    <subcellularLocation>
        <location evidence="1">Membrane</location>
        <topology evidence="1">Single-pass type I membrane protein</topology>
    </subcellularLocation>
</comment>
<dbReference type="Gene3D" id="3.80.10.10">
    <property type="entry name" value="Ribonuclease Inhibitor"/>
    <property type="match status" value="2"/>
</dbReference>
<dbReference type="EMBL" id="JACTNZ010000004">
    <property type="protein sequence ID" value="KAG5551675.1"/>
    <property type="molecule type" value="Genomic_DNA"/>
</dbReference>
<dbReference type="SUPFAM" id="SSF52058">
    <property type="entry name" value="L domain-like"/>
    <property type="match status" value="1"/>
</dbReference>
<keyword evidence="8" id="KW-1133">Transmembrane helix</keyword>